<evidence type="ECO:0000256" key="4">
    <source>
        <dbReference type="ARBA" id="ARBA00022741"/>
    </source>
</evidence>
<keyword evidence="3" id="KW-0677">Repeat</keyword>
<gene>
    <name evidence="7" type="ORF">NCGR_LOCUS66927</name>
</gene>
<evidence type="ECO:0000313" key="8">
    <source>
        <dbReference type="Proteomes" id="UP000604825"/>
    </source>
</evidence>
<evidence type="ECO:0000313" key="7">
    <source>
        <dbReference type="EMBL" id="CAD6342829.1"/>
    </source>
</evidence>
<dbReference type="GO" id="GO:0000166">
    <property type="term" value="F:nucleotide binding"/>
    <property type="evidence" value="ECO:0007669"/>
    <property type="project" value="UniProtKB-KW"/>
</dbReference>
<keyword evidence="2" id="KW-0433">Leucine-rich repeat</keyword>
<protein>
    <recommendedName>
        <fullName evidence="6">Disease resistance N-terminal domain-containing protein</fullName>
    </recommendedName>
</protein>
<evidence type="ECO:0000256" key="3">
    <source>
        <dbReference type="ARBA" id="ARBA00022737"/>
    </source>
</evidence>
<reference evidence="7" key="1">
    <citation type="submission" date="2020-10" db="EMBL/GenBank/DDBJ databases">
        <authorList>
            <person name="Han B."/>
            <person name="Lu T."/>
            <person name="Zhao Q."/>
            <person name="Huang X."/>
            <person name="Zhao Y."/>
        </authorList>
    </citation>
    <scope>NUCLEOTIDE SEQUENCE</scope>
</reference>
<dbReference type="Gene3D" id="1.20.5.4130">
    <property type="match status" value="1"/>
</dbReference>
<keyword evidence="5" id="KW-0611">Plant defense</keyword>
<dbReference type="InterPro" id="IPR041118">
    <property type="entry name" value="Rx_N"/>
</dbReference>
<comment type="similarity">
    <text evidence="1">Belongs to the disease resistance NB-LRR family.</text>
</comment>
<evidence type="ECO:0000259" key="6">
    <source>
        <dbReference type="Pfam" id="PF18052"/>
    </source>
</evidence>
<keyword evidence="4" id="KW-0547">Nucleotide-binding</keyword>
<dbReference type="Proteomes" id="UP000604825">
    <property type="component" value="Unassembled WGS sequence"/>
</dbReference>
<feature type="domain" description="Disease resistance N-terminal" evidence="6">
    <location>
        <begin position="13"/>
        <end position="93"/>
    </location>
</feature>
<accession>A0A811SJ58</accession>
<keyword evidence="8" id="KW-1185">Reference proteome</keyword>
<dbReference type="Pfam" id="PF18052">
    <property type="entry name" value="Rx_N"/>
    <property type="match status" value="1"/>
</dbReference>
<comment type="caution">
    <text evidence="7">The sequence shown here is derived from an EMBL/GenBank/DDBJ whole genome shotgun (WGS) entry which is preliminary data.</text>
</comment>
<dbReference type="OrthoDB" id="676834at2759"/>
<evidence type="ECO:0000256" key="5">
    <source>
        <dbReference type="ARBA" id="ARBA00022821"/>
    </source>
</evidence>
<organism evidence="7 8">
    <name type="scientific">Miscanthus lutarioriparius</name>
    <dbReference type="NCBI Taxonomy" id="422564"/>
    <lineage>
        <taxon>Eukaryota</taxon>
        <taxon>Viridiplantae</taxon>
        <taxon>Streptophyta</taxon>
        <taxon>Embryophyta</taxon>
        <taxon>Tracheophyta</taxon>
        <taxon>Spermatophyta</taxon>
        <taxon>Magnoliopsida</taxon>
        <taxon>Liliopsida</taxon>
        <taxon>Poales</taxon>
        <taxon>Poaceae</taxon>
        <taxon>PACMAD clade</taxon>
        <taxon>Panicoideae</taxon>
        <taxon>Andropogonodae</taxon>
        <taxon>Andropogoneae</taxon>
        <taxon>Saccharinae</taxon>
        <taxon>Miscanthus</taxon>
    </lineage>
</organism>
<proteinExistence type="inferred from homology"/>
<name>A0A811SJ58_9POAL</name>
<dbReference type="GO" id="GO:0006952">
    <property type="term" value="P:defense response"/>
    <property type="evidence" value="ECO:0007669"/>
    <property type="project" value="UniProtKB-KW"/>
</dbReference>
<sequence length="128" mass="13863">MEFAVSAASWVLGKALGPVTDGLLEAWAASAGLGPNIDALKMELLYAQGMLDNAQGREIRSPALKEMLLKLQQLAYSADDVLDELEYFRIQDQLDRTHHAADVHDGGCVPGLFLNARHTARADMLLGS</sequence>
<dbReference type="AlphaFoldDB" id="A0A811SJ58"/>
<dbReference type="EMBL" id="CAJGYO010000611">
    <property type="protein sequence ID" value="CAD6342829.1"/>
    <property type="molecule type" value="Genomic_DNA"/>
</dbReference>
<evidence type="ECO:0000256" key="1">
    <source>
        <dbReference type="ARBA" id="ARBA00008894"/>
    </source>
</evidence>
<evidence type="ECO:0000256" key="2">
    <source>
        <dbReference type="ARBA" id="ARBA00022614"/>
    </source>
</evidence>